<feature type="domain" description="Replication-associated protein G2P N-terminal" evidence="1">
    <location>
        <begin position="1"/>
        <end position="194"/>
    </location>
</feature>
<keyword evidence="2" id="KW-0396">Initiation factor</keyword>
<dbReference type="EMBL" id="LTAG01000109">
    <property type="protein sequence ID" value="KXO15330.1"/>
    <property type="molecule type" value="Genomic_DNA"/>
</dbReference>
<dbReference type="PATRIC" id="fig|28125.4.peg.1846"/>
<dbReference type="InterPro" id="IPR022686">
    <property type="entry name" value="G2P_N"/>
</dbReference>
<protein>
    <submittedName>
        <fullName evidence="2">Replication initiation factor</fullName>
    </submittedName>
</protein>
<dbReference type="GO" id="GO:0006260">
    <property type="term" value="P:DNA replication"/>
    <property type="evidence" value="ECO:0007669"/>
    <property type="project" value="InterPro"/>
</dbReference>
<dbReference type="STRING" id="28125.HMPREF3202_01857"/>
<comment type="caution">
    <text evidence="2">The sequence shown here is derived from an EMBL/GenBank/DDBJ whole genome shotgun (WGS) entry which is preliminary data.</text>
</comment>
<gene>
    <name evidence="2" type="ORF">HMPREF3202_01857</name>
</gene>
<dbReference type="Proteomes" id="UP000070093">
    <property type="component" value="Unassembled WGS sequence"/>
</dbReference>
<dbReference type="AlphaFoldDB" id="A0A137SS44"/>
<name>A0A137SS44_9BACT</name>
<sequence>MYDTINFKLSVDDVPEVDFLQEVPCYLDDATIGFHNFNGEQVVTGNVGGLKVSINRYQIKVKDGSLCKWHLGNNFRTMGRGDTQRAIEQLSDTLHLPMDKAAITRIDVAQNIIVKHPTMVYLNHLGVLRYAKRLQEPDGLYYSRNGERLCFYDKNREQRAKGEAIPELYKGRNVLRYEQRYTRRLATQLKVNEVRAALLYDEAFYMALIQRWRDTYKGINKVNDITLNYQAMTSKQQLYKMGVLSMVERVGGEVEMISQINEAQKRGDLTSKQAFDLRKAIKEACKVKEGLTVQSEAIAELDKKIIEAVRYYR</sequence>
<evidence type="ECO:0000259" key="1">
    <source>
        <dbReference type="Pfam" id="PF05144"/>
    </source>
</evidence>
<dbReference type="RefSeq" id="WP_048740291.1">
    <property type="nucleotide sequence ID" value="NZ_JUWN01000171.1"/>
</dbReference>
<evidence type="ECO:0000313" key="2">
    <source>
        <dbReference type="EMBL" id="KXO15330.1"/>
    </source>
</evidence>
<reference evidence="2 3" key="1">
    <citation type="submission" date="2016-02" db="EMBL/GenBank/DDBJ databases">
        <authorList>
            <person name="Wen L."/>
            <person name="He K."/>
            <person name="Yang H."/>
        </authorList>
    </citation>
    <scope>NUCLEOTIDE SEQUENCE [LARGE SCALE GENOMIC DNA]</scope>
    <source>
        <strain evidence="2 3">GED7880</strain>
    </source>
</reference>
<evidence type="ECO:0000313" key="3">
    <source>
        <dbReference type="Proteomes" id="UP000070093"/>
    </source>
</evidence>
<accession>A0A137SS44</accession>
<organism evidence="2 3">
    <name type="scientific">Prevotella bivia</name>
    <dbReference type="NCBI Taxonomy" id="28125"/>
    <lineage>
        <taxon>Bacteria</taxon>
        <taxon>Pseudomonadati</taxon>
        <taxon>Bacteroidota</taxon>
        <taxon>Bacteroidia</taxon>
        <taxon>Bacteroidales</taxon>
        <taxon>Prevotellaceae</taxon>
        <taxon>Prevotella</taxon>
    </lineage>
</organism>
<proteinExistence type="predicted"/>
<dbReference type="Pfam" id="PF05144">
    <property type="entry name" value="Phage_CRI"/>
    <property type="match status" value="1"/>
</dbReference>
<keyword evidence="2" id="KW-0648">Protein biosynthesis</keyword>
<dbReference type="GO" id="GO:0003743">
    <property type="term" value="F:translation initiation factor activity"/>
    <property type="evidence" value="ECO:0007669"/>
    <property type="project" value="UniProtKB-KW"/>
</dbReference>